<dbReference type="Gene3D" id="3.30.70.100">
    <property type="match status" value="1"/>
</dbReference>
<dbReference type="OrthoDB" id="516779at2"/>
<gene>
    <name evidence="2" type="ORF">CLV62_107152</name>
</gene>
<organism evidence="2 3">
    <name type="scientific">Dysgonomonas alginatilytica</name>
    <dbReference type="NCBI Taxonomy" id="1605892"/>
    <lineage>
        <taxon>Bacteria</taxon>
        <taxon>Pseudomonadati</taxon>
        <taxon>Bacteroidota</taxon>
        <taxon>Bacteroidia</taxon>
        <taxon>Bacteroidales</taxon>
        <taxon>Dysgonomonadaceae</taxon>
        <taxon>Dysgonomonas</taxon>
    </lineage>
</organism>
<sequence length="95" mass="11498">MNTYFIVQARMKDEAIYQKYLEQCDEVFEKYNGEYLAVDQNYDVIEGKCDYSRVIIITFKNKEDFEKWYYSDDYQKIVKYRLEGAECNSILVHGK</sequence>
<name>A0A2V3PXJ7_9BACT</name>
<evidence type="ECO:0000313" key="2">
    <source>
        <dbReference type="EMBL" id="PXV65555.1"/>
    </source>
</evidence>
<dbReference type="Pfam" id="PF07045">
    <property type="entry name" value="DUF1330"/>
    <property type="match status" value="1"/>
</dbReference>
<dbReference type="Proteomes" id="UP000247973">
    <property type="component" value="Unassembled WGS sequence"/>
</dbReference>
<dbReference type="SUPFAM" id="SSF54909">
    <property type="entry name" value="Dimeric alpha+beta barrel"/>
    <property type="match status" value="1"/>
</dbReference>
<dbReference type="InterPro" id="IPR010753">
    <property type="entry name" value="DUF1330"/>
</dbReference>
<accession>A0A2V3PXJ7</accession>
<evidence type="ECO:0000259" key="1">
    <source>
        <dbReference type="Pfam" id="PF07045"/>
    </source>
</evidence>
<keyword evidence="3" id="KW-1185">Reference proteome</keyword>
<dbReference type="AlphaFoldDB" id="A0A2V3PXJ7"/>
<reference evidence="2 3" key="1">
    <citation type="submission" date="2018-03" db="EMBL/GenBank/DDBJ databases">
        <title>Genomic Encyclopedia of Archaeal and Bacterial Type Strains, Phase II (KMG-II): from individual species to whole genera.</title>
        <authorList>
            <person name="Goeker M."/>
        </authorList>
    </citation>
    <scope>NUCLEOTIDE SEQUENCE [LARGE SCALE GENOMIC DNA]</scope>
    <source>
        <strain evidence="2 3">DSM 100214</strain>
    </source>
</reference>
<protein>
    <submittedName>
        <fullName evidence="2">Uncharacterized protein (DUF1330 family)</fullName>
    </submittedName>
</protein>
<dbReference type="EMBL" id="QICL01000007">
    <property type="protein sequence ID" value="PXV65555.1"/>
    <property type="molecule type" value="Genomic_DNA"/>
</dbReference>
<feature type="domain" description="DUF1330" evidence="1">
    <location>
        <begin position="3"/>
        <end position="94"/>
    </location>
</feature>
<dbReference type="RefSeq" id="WP_110310271.1">
    <property type="nucleotide sequence ID" value="NZ_QICL01000007.1"/>
</dbReference>
<dbReference type="InterPro" id="IPR011008">
    <property type="entry name" value="Dimeric_a/b-barrel"/>
</dbReference>
<evidence type="ECO:0000313" key="3">
    <source>
        <dbReference type="Proteomes" id="UP000247973"/>
    </source>
</evidence>
<comment type="caution">
    <text evidence="2">The sequence shown here is derived from an EMBL/GenBank/DDBJ whole genome shotgun (WGS) entry which is preliminary data.</text>
</comment>
<proteinExistence type="predicted"/>
<dbReference type="PANTHER" id="PTHR41521:SF4">
    <property type="entry name" value="BLR0684 PROTEIN"/>
    <property type="match status" value="1"/>
</dbReference>
<dbReference type="PANTHER" id="PTHR41521">
    <property type="match status" value="1"/>
</dbReference>